<name>I2CBQ0_BACAY</name>
<protein>
    <submittedName>
        <fullName evidence="1">Uncharacterized protein</fullName>
    </submittedName>
</protein>
<evidence type="ECO:0000313" key="1">
    <source>
        <dbReference type="EMBL" id="AFJ64074.1"/>
    </source>
</evidence>
<dbReference type="KEGG" id="bqy:MUS_4241"/>
<accession>I2CBQ0</accession>
<dbReference type="HOGENOM" id="CLU_3211937_0_0_9"/>
<dbReference type="AlphaFoldDB" id="I2CBQ0"/>
<organism evidence="1 2">
    <name type="scientific">Bacillus amyloliquefaciens (strain Y2)</name>
    <name type="common">Bacillus amyloliquefaciens subsp. plantarum (strain B9601-Y2)</name>
    <dbReference type="NCBI Taxonomy" id="1155777"/>
    <lineage>
        <taxon>Bacteria</taxon>
        <taxon>Bacillati</taxon>
        <taxon>Bacillota</taxon>
        <taxon>Bacilli</taxon>
        <taxon>Bacillales</taxon>
        <taxon>Bacillaceae</taxon>
        <taxon>Bacillus</taxon>
        <taxon>Bacillus amyloliquefaciens group</taxon>
    </lineage>
</organism>
<gene>
    <name evidence="1" type="ORF">MUS_4241</name>
</gene>
<dbReference type="EMBL" id="CP003332">
    <property type="protein sequence ID" value="AFJ64074.1"/>
    <property type="molecule type" value="Genomic_DNA"/>
</dbReference>
<reference evidence="1 2" key="1">
    <citation type="journal article" date="2012" name="J. Biotechnol.">
        <title>Genome sequence of the plant growth promoting strain Bacillus amyloliquefaciens subsp. plantarum B9601-Y2 and expression of mersacidin and other secondary metabolites.</title>
        <authorList>
            <person name="He P."/>
            <person name="Hao K."/>
            <person name="Blom J."/>
            <person name="Ruckert C."/>
            <person name="Vater J."/>
            <person name="Mao Z."/>
            <person name="Wu Y."/>
            <person name="Hou M."/>
            <person name="He P."/>
            <person name="He Y."/>
            <person name="Borriss R."/>
        </authorList>
    </citation>
    <scope>NUCLEOTIDE SEQUENCE [LARGE SCALE GENOMIC DNA]</scope>
    <source>
        <strain evidence="1">Y2</strain>
    </source>
</reference>
<evidence type="ECO:0000313" key="2">
    <source>
        <dbReference type="Proteomes" id="UP000002878"/>
    </source>
</evidence>
<proteinExistence type="predicted"/>
<sequence length="44" mass="5218">MLCCPYIRRVSPQSGSLQNHEDYFIKKSKCRLWHLPFHLISGNN</sequence>
<dbReference type="Proteomes" id="UP000002878">
    <property type="component" value="Chromosome"/>
</dbReference>